<feature type="site" description="Important for beta-aspartyl-AMP intermediate formation" evidence="10">
    <location>
        <position position="367"/>
    </location>
</feature>
<name>A0A176Y9M5_9BRAD</name>
<comment type="pathway">
    <text evidence="1">Amino-acid biosynthesis; L-asparagine biosynthesis; L-asparagine from L-aspartate (L-Gln route): step 1/1.</text>
</comment>
<keyword evidence="8" id="KW-0028">Amino-acid biosynthesis</keyword>
<evidence type="ECO:0000256" key="6">
    <source>
        <dbReference type="ARBA" id="ARBA00022962"/>
    </source>
</evidence>
<dbReference type="InterPro" id="IPR051786">
    <property type="entry name" value="ASN_synthetase/amidase"/>
</dbReference>
<evidence type="ECO:0000256" key="5">
    <source>
        <dbReference type="ARBA" id="ARBA00022840"/>
    </source>
</evidence>
<keyword evidence="5 9" id="KW-0067">ATP-binding</keyword>
<evidence type="ECO:0000256" key="2">
    <source>
        <dbReference type="ARBA" id="ARBA00005752"/>
    </source>
</evidence>
<evidence type="ECO:0000256" key="1">
    <source>
        <dbReference type="ARBA" id="ARBA00005187"/>
    </source>
</evidence>
<comment type="catalytic activity">
    <reaction evidence="7">
        <text>L-aspartate + L-glutamine + ATP + H2O = L-asparagine + L-glutamate + AMP + diphosphate + H(+)</text>
        <dbReference type="Rhea" id="RHEA:12228"/>
        <dbReference type="ChEBI" id="CHEBI:15377"/>
        <dbReference type="ChEBI" id="CHEBI:15378"/>
        <dbReference type="ChEBI" id="CHEBI:29985"/>
        <dbReference type="ChEBI" id="CHEBI:29991"/>
        <dbReference type="ChEBI" id="CHEBI:30616"/>
        <dbReference type="ChEBI" id="CHEBI:33019"/>
        <dbReference type="ChEBI" id="CHEBI:58048"/>
        <dbReference type="ChEBI" id="CHEBI:58359"/>
        <dbReference type="ChEBI" id="CHEBI:456215"/>
        <dbReference type="EC" id="6.3.5.4"/>
    </reaction>
</comment>
<evidence type="ECO:0000313" key="13">
    <source>
        <dbReference type="Proteomes" id="UP000076959"/>
    </source>
</evidence>
<dbReference type="NCBIfam" id="TIGR01536">
    <property type="entry name" value="asn_synth_AEB"/>
    <property type="match status" value="1"/>
</dbReference>
<dbReference type="Gene3D" id="3.60.20.10">
    <property type="entry name" value="Glutamine Phosphoribosylpyrophosphate, subunit 1, domain 1"/>
    <property type="match status" value="1"/>
</dbReference>
<dbReference type="GO" id="GO:0004066">
    <property type="term" value="F:asparagine synthase (glutamine-hydrolyzing) activity"/>
    <property type="evidence" value="ECO:0007669"/>
    <property type="project" value="UniProtKB-EC"/>
</dbReference>
<dbReference type="CDD" id="cd01991">
    <property type="entry name" value="Asn_synthase_B_C"/>
    <property type="match status" value="1"/>
</dbReference>
<evidence type="ECO:0000256" key="10">
    <source>
        <dbReference type="PIRSR" id="PIRSR001589-3"/>
    </source>
</evidence>
<dbReference type="EC" id="6.3.5.4" evidence="3"/>
<feature type="binding site" evidence="9">
    <location>
        <position position="292"/>
    </location>
    <ligand>
        <name>ATP</name>
        <dbReference type="ChEBI" id="CHEBI:30616"/>
    </ligand>
</feature>
<sequence>MCGIAGFCGAGDIGDIRAMTDALAHRGPDGFGYHTDEKHRIFLGHRRLAIIDIGGGAQPMWNETGTIAVIFNGEIYNHVELRGELERCGHRFASDHSDTEVLVHGYEEWGHDLPRRLNGMFAFAIWDSERARLFLARDRFGEKPLFYAKGAGFFAFSSELRSLASHRGFDATLDIRSLQKLFAYGFFPAPRTPYRHATKLTGGSWLCFDLRSDRVTTARYWQFALAPDESLSSRKEDELVDELDHLVTQAVRRRLISDVPLGVFLSGGIDSSAVLSAATDIIGQGRLETFTIGFNERSFDESAHASRVSQIFNSLHNEQKLDLAQARDVIPALLDKIGEPLGDSSLLPTYLLCEFARRKVTVALSGDGADELFAGYDPFHALRAASFYNSSVPGVLHGLIRGLARRLPVSTRNMSLDFKLKRTLTGLSYGPELWNPTWLGPLAPPEIERLFGETIPTEDLYEEALTLWNDSPGLGLVEKTLEFYTQFYLQDGILTKVDRAAMMNSLETRAIFLDNDLVDFCARLPTAFKYRNGVGKYLLKKVLARKVPADLVARPKKGFGIPLAAWLREIPQRIPLEKIAGIDLAEAADLWQQHRNRRSNHAIALWVWLGLQAFRRSPATG</sequence>
<organism evidence="12 13">
    <name type="scientific">Bradyrhizobium centrolobii</name>
    <dbReference type="NCBI Taxonomy" id="1505087"/>
    <lineage>
        <taxon>Bacteria</taxon>
        <taxon>Pseudomonadati</taxon>
        <taxon>Pseudomonadota</taxon>
        <taxon>Alphaproteobacteria</taxon>
        <taxon>Hyphomicrobiales</taxon>
        <taxon>Nitrobacteraceae</taxon>
        <taxon>Bradyrhizobium</taxon>
    </lineage>
</organism>
<dbReference type="GO" id="GO:0005524">
    <property type="term" value="F:ATP binding"/>
    <property type="evidence" value="ECO:0007669"/>
    <property type="project" value="UniProtKB-KW"/>
</dbReference>
<comment type="caution">
    <text evidence="12">The sequence shown here is derived from an EMBL/GenBank/DDBJ whole genome shotgun (WGS) entry which is preliminary data.</text>
</comment>
<feature type="binding site" evidence="9">
    <location>
        <begin position="365"/>
        <end position="366"/>
    </location>
    <ligand>
        <name>ATP</name>
        <dbReference type="ChEBI" id="CHEBI:30616"/>
    </ligand>
</feature>
<accession>A0A176Y9M5</accession>
<dbReference type="InterPro" id="IPR033738">
    <property type="entry name" value="AsnB_N"/>
</dbReference>
<evidence type="ECO:0000313" key="12">
    <source>
        <dbReference type="EMBL" id="OAF01252.1"/>
    </source>
</evidence>
<dbReference type="EMBL" id="LUUB01000106">
    <property type="protein sequence ID" value="OAF01252.1"/>
    <property type="molecule type" value="Genomic_DNA"/>
</dbReference>
<dbReference type="InterPro" id="IPR014729">
    <property type="entry name" value="Rossmann-like_a/b/a_fold"/>
</dbReference>
<evidence type="ECO:0000256" key="9">
    <source>
        <dbReference type="PIRSR" id="PIRSR001589-2"/>
    </source>
</evidence>
<dbReference type="InterPro" id="IPR006426">
    <property type="entry name" value="Asn_synth_AEB"/>
</dbReference>
<keyword evidence="4 9" id="KW-0547">Nucleotide-binding</keyword>
<protein>
    <recommendedName>
        <fullName evidence="3">asparagine synthase (glutamine-hydrolyzing)</fullName>
        <ecNumber evidence="3">6.3.5.4</ecNumber>
    </recommendedName>
</protein>
<dbReference type="Pfam" id="PF13537">
    <property type="entry name" value="GATase_7"/>
    <property type="match status" value="1"/>
</dbReference>
<dbReference type="STRING" id="1505087.AYJ54_29700"/>
<feature type="binding site" evidence="9">
    <location>
        <position position="98"/>
    </location>
    <ligand>
        <name>L-glutamine</name>
        <dbReference type="ChEBI" id="CHEBI:58359"/>
    </ligand>
</feature>
<dbReference type="PIRSF" id="PIRSF001589">
    <property type="entry name" value="Asn_synthetase_glu-h"/>
    <property type="match status" value="1"/>
</dbReference>
<keyword evidence="8" id="KW-0061">Asparagine biosynthesis</keyword>
<evidence type="ECO:0000256" key="4">
    <source>
        <dbReference type="ARBA" id="ARBA00022741"/>
    </source>
</evidence>
<dbReference type="GO" id="GO:0005829">
    <property type="term" value="C:cytosol"/>
    <property type="evidence" value="ECO:0007669"/>
    <property type="project" value="TreeGrafter"/>
</dbReference>
<dbReference type="PANTHER" id="PTHR43284">
    <property type="entry name" value="ASPARAGINE SYNTHETASE (GLUTAMINE-HYDROLYZING)"/>
    <property type="match status" value="1"/>
</dbReference>
<evidence type="ECO:0000256" key="3">
    <source>
        <dbReference type="ARBA" id="ARBA00012737"/>
    </source>
</evidence>
<dbReference type="CDD" id="cd00712">
    <property type="entry name" value="AsnB"/>
    <property type="match status" value="1"/>
</dbReference>
<dbReference type="PANTHER" id="PTHR43284:SF1">
    <property type="entry name" value="ASPARAGINE SYNTHETASE"/>
    <property type="match status" value="1"/>
</dbReference>
<dbReference type="RefSeq" id="WP_063707695.1">
    <property type="nucleotide sequence ID" value="NZ_LUUB01000106.1"/>
</dbReference>
<feature type="domain" description="Glutamine amidotransferase type-2" evidence="11">
    <location>
        <begin position="2"/>
        <end position="211"/>
    </location>
</feature>
<reference evidence="12 13" key="1">
    <citation type="submission" date="2016-03" db="EMBL/GenBank/DDBJ databases">
        <title>Draft Genome Sequence of the Strain BR 10245 (Bradyrhizobium sp.) isolated from nodules of Centrolobium paraense.</title>
        <authorList>
            <person name="Simoes-Araujo J.L.Sr."/>
            <person name="Barauna A.C."/>
            <person name="Silva K."/>
            <person name="Zilli J.E."/>
        </authorList>
    </citation>
    <scope>NUCLEOTIDE SEQUENCE [LARGE SCALE GENOMIC DNA]</scope>
    <source>
        <strain evidence="12 13">BR 10245</strain>
    </source>
</reference>
<dbReference type="InterPro" id="IPR001962">
    <property type="entry name" value="Asn_synthase"/>
</dbReference>
<dbReference type="InterPro" id="IPR029055">
    <property type="entry name" value="Ntn_hydrolases_N"/>
</dbReference>
<evidence type="ECO:0000256" key="7">
    <source>
        <dbReference type="ARBA" id="ARBA00048741"/>
    </source>
</evidence>
<proteinExistence type="inferred from homology"/>
<keyword evidence="6 8" id="KW-0315">Glutamine amidotransferase</keyword>
<dbReference type="AlphaFoldDB" id="A0A176Y9M5"/>
<dbReference type="Gene3D" id="3.40.50.620">
    <property type="entry name" value="HUPs"/>
    <property type="match status" value="1"/>
</dbReference>
<dbReference type="SUPFAM" id="SSF56235">
    <property type="entry name" value="N-terminal nucleophile aminohydrolases (Ntn hydrolases)"/>
    <property type="match status" value="1"/>
</dbReference>
<dbReference type="Proteomes" id="UP000076959">
    <property type="component" value="Unassembled WGS sequence"/>
</dbReference>
<comment type="similarity">
    <text evidence="2">Belongs to the asparagine synthetase family.</text>
</comment>
<dbReference type="PROSITE" id="PS51278">
    <property type="entry name" value="GATASE_TYPE_2"/>
    <property type="match status" value="1"/>
</dbReference>
<dbReference type="GO" id="GO:0006529">
    <property type="term" value="P:asparagine biosynthetic process"/>
    <property type="evidence" value="ECO:0007669"/>
    <property type="project" value="UniProtKB-KW"/>
</dbReference>
<dbReference type="SUPFAM" id="SSF52402">
    <property type="entry name" value="Adenine nucleotide alpha hydrolases-like"/>
    <property type="match status" value="1"/>
</dbReference>
<dbReference type="Pfam" id="PF00733">
    <property type="entry name" value="Asn_synthase"/>
    <property type="match status" value="1"/>
</dbReference>
<evidence type="ECO:0000259" key="11">
    <source>
        <dbReference type="PROSITE" id="PS51278"/>
    </source>
</evidence>
<feature type="active site" description="For GATase activity" evidence="8">
    <location>
        <position position="2"/>
    </location>
</feature>
<dbReference type="OrthoDB" id="9763290at2"/>
<evidence type="ECO:0000256" key="8">
    <source>
        <dbReference type="PIRSR" id="PIRSR001589-1"/>
    </source>
</evidence>
<dbReference type="InterPro" id="IPR017932">
    <property type="entry name" value="GATase_2_dom"/>
</dbReference>
<keyword evidence="13" id="KW-1185">Reference proteome</keyword>
<gene>
    <name evidence="12" type="ORF">AYJ54_29700</name>
</gene>